<dbReference type="InterPro" id="IPR013786">
    <property type="entry name" value="AcylCoA_DH/ox_N"/>
</dbReference>
<evidence type="ECO:0000256" key="3">
    <source>
        <dbReference type="ARBA" id="ARBA00022630"/>
    </source>
</evidence>
<dbReference type="EMBL" id="MFNF01000014">
    <property type="protein sequence ID" value="OGH03606.1"/>
    <property type="molecule type" value="Genomic_DNA"/>
</dbReference>
<accession>A0A1F6GZL4</accession>
<evidence type="ECO:0000256" key="2">
    <source>
        <dbReference type="ARBA" id="ARBA00009347"/>
    </source>
</evidence>
<evidence type="ECO:0000256" key="8">
    <source>
        <dbReference type="ARBA" id="ARBA00068311"/>
    </source>
</evidence>
<dbReference type="SUPFAM" id="SSF56645">
    <property type="entry name" value="Acyl-CoA dehydrogenase NM domain-like"/>
    <property type="match status" value="1"/>
</dbReference>
<dbReference type="Pfam" id="PF00441">
    <property type="entry name" value="Acyl-CoA_dh_1"/>
    <property type="match status" value="1"/>
</dbReference>
<evidence type="ECO:0000256" key="9">
    <source>
        <dbReference type="ARBA" id="ARBA00075603"/>
    </source>
</evidence>
<sequence length="380" mass="41033">MDFMLNEDQRLVQATVREMALAEIAPRAKEADRNHRLDPKVLSLLTELGLWGGAYGEEWGGSGLDYLSYILAVEELSRACASTGVLLAAHSSLCCDPIHHFGTAAQKERFLRPLLAGEKIGCFLLTEAGAGSDVGALGTKFEDRGDHYWVNGSKQFITNGGYLGTGVLFATRDKTLGNHGLSAFVLDLTEPGVSLLKNEEKLGIRASYTSAFALDGVKLPKDRLLGQPDQGFKIAMETLNGGRISIAAQALGIGQAALDLAVNYARDRKQFGQALQEFQGIQFKLAEMTSRLEAARLMTYKAAWSKGGGHPSAQASAMAKLLASEAANFCADQSLQIHGGYGYSAECEVERLYRDARITEIYEGTSEIQKIVIAKGLFKG</sequence>
<evidence type="ECO:0000313" key="15">
    <source>
        <dbReference type="Proteomes" id="UP000177583"/>
    </source>
</evidence>
<keyword evidence="3 10" id="KW-0285">Flavoprotein</keyword>
<dbReference type="GO" id="GO:0003995">
    <property type="term" value="F:acyl-CoA dehydrogenase activity"/>
    <property type="evidence" value="ECO:0007669"/>
    <property type="project" value="InterPro"/>
</dbReference>
<dbReference type="InterPro" id="IPR037069">
    <property type="entry name" value="AcylCoA_DH/ox_N_sf"/>
</dbReference>
<dbReference type="InterPro" id="IPR006091">
    <property type="entry name" value="Acyl-CoA_Oxase/DH_mid-dom"/>
</dbReference>
<dbReference type="Gene3D" id="2.40.110.10">
    <property type="entry name" value="Butyryl-CoA Dehydrogenase, subunit A, domain 2"/>
    <property type="match status" value="1"/>
</dbReference>
<dbReference type="SUPFAM" id="SSF47203">
    <property type="entry name" value="Acyl-CoA dehydrogenase C-terminal domain-like"/>
    <property type="match status" value="1"/>
</dbReference>
<evidence type="ECO:0000259" key="12">
    <source>
        <dbReference type="Pfam" id="PF02770"/>
    </source>
</evidence>
<name>A0A1F6GZL4_9PROT</name>
<protein>
    <recommendedName>
        <fullName evidence="8">3-sulfinopropanoyl-CoA desulfinase</fullName>
        <ecNumber evidence="7">3.13.1.4</ecNumber>
    </recommendedName>
    <alternativeName>
        <fullName evidence="9">3-sulfinopropionyl coenzyme A desulfinase</fullName>
    </alternativeName>
</protein>
<evidence type="ECO:0000256" key="7">
    <source>
        <dbReference type="ARBA" id="ARBA00066461"/>
    </source>
</evidence>
<dbReference type="AlphaFoldDB" id="A0A1F6GZL4"/>
<feature type="domain" description="Acyl-CoA dehydrogenase/oxidase C-terminal" evidence="11">
    <location>
        <begin position="229"/>
        <end position="377"/>
    </location>
</feature>
<comment type="cofactor">
    <cofactor evidence="1 10">
        <name>FAD</name>
        <dbReference type="ChEBI" id="CHEBI:57692"/>
    </cofactor>
</comment>
<comment type="similarity">
    <text evidence="2 10">Belongs to the acyl-CoA dehydrogenase family.</text>
</comment>
<keyword evidence="5 10" id="KW-0560">Oxidoreductase</keyword>
<dbReference type="FunFam" id="1.10.540.10:FF:000002">
    <property type="entry name" value="Acyl-CoA dehydrogenase FadE19"/>
    <property type="match status" value="1"/>
</dbReference>
<dbReference type="InterPro" id="IPR046373">
    <property type="entry name" value="Acyl-CoA_Oxase/DH_mid-dom_sf"/>
</dbReference>
<dbReference type="GO" id="GO:0050660">
    <property type="term" value="F:flavin adenine dinucleotide binding"/>
    <property type="evidence" value="ECO:0007669"/>
    <property type="project" value="InterPro"/>
</dbReference>
<dbReference type="PROSITE" id="PS00073">
    <property type="entry name" value="ACYL_COA_DH_2"/>
    <property type="match status" value="1"/>
</dbReference>
<dbReference type="Pfam" id="PF02771">
    <property type="entry name" value="Acyl-CoA_dh_N"/>
    <property type="match status" value="1"/>
</dbReference>
<dbReference type="Pfam" id="PF02770">
    <property type="entry name" value="Acyl-CoA_dh_M"/>
    <property type="match status" value="1"/>
</dbReference>
<dbReference type="PIRSF" id="PIRSF016578">
    <property type="entry name" value="HsaA"/>
    <property type="match status" value="1"/>
</dbReference>
<dbReference type="InterPro" id="IPR009100">
    <property type="entry name" value="AcylCoA_DH/oxidase_NM_dom_sf"/>
</dbReference>
<evidence type="ECO:0000256" key="5">
    <source>
        <dbReference type="ARBA" id="ARBA00023002"/>
    </source>
</evidence>
<comment type="catalytic activity">
    <reaction evidence="6">
        <text>3-sulfinopropanoyl-CoA + H2O = propanoyl-CoA + sulfite + H(+)</text>
        <dbReference type="Rhea" id="RHEA:41624"/>
        <dbReference type="ChEBI" id="CHEBI:15377"/>
        <dbReference type="ChEBI" id="CHEBI:15378"/>
        <dbReference type="ChEBI" id="CHEBI:17359"/>
        <dbReference type="ChEBI" id="CHEBI:57392"/>
        <dbReference type="ChEBI" id="CHEBI:78349"/>
        <dbReference type="EC" id="3.13.1.4"/>
    </reaction>
    <physiologicalReaction direction="left-to-right" evidence="6">
        <dbReference type="Rhea" id="RHEA:41625"/>
    </physiologicalReaction>
</comment>
<dbReference type="PANTHER" id="PTHR43884">
    <property type="entry name" value="ACYL-COA DEHYDROGENASE"/>
    <property type="match status" value="1"/>
</dbReference>
<dbReference type="FunFam" id="1.20.140.10:FF:000004">
    <property type="entry name" value="Acyl-CoA dehydrogenase FadE25"/>
    <property type="match status" value="1"/>
</dbReference>
<evidence type="ECO:0000259" key="13">
    <source>
        <dbReference type="Pfam" id="PF02771"/>
    </source>
</evidence>
<dbReference type="Proteomes" id="UP000177583">
    <property type="component" value="Unassembled WGS sequence"/>
</dbReference>
<gene>
    <name evidence="14" type="ORF">A2557_13800</name>
</gene>
<dbReference type="Gene3D" id="1.10.540.10">
    <property type="entry name" value="Acyl-CoA dehydrogenase/oxidase, N-terminal domain"/>
    <property type="match status" value="1"/>
</dbReference>
<feature type="domain" description="Acyl-CoA dehydrogenase/oxidase N-terminal" evidence="13">
    <location>
        <begin position="6"/>
        <end position="118"/>
    </location>
</feature>
<evidence type="ECO:0000256" key="4">
    <source>
        <dbReference type="ARBA" id="ARBA00022827"/>
    </source>
</evidence>
<keyword evidence="4 10" id="KW-0274">FAD</keyword>
<dbReference type="PANTHER" id="PTHR43884:SF12">
    <property type="entry name" value="ISOVALERYL-COA DEHYDROGENASE, MITOCHONDRIAL-RELATED"/>
    <property type="match status" value="1"/>
</dbReference>
<dbReference type="InterPro" id="IPR009075">
    <property type="entry name" value="AcylCo_DH/oxidase_C"/>
</dbReference>
<comment type="caution">
    <text evidence="14">The sequence shown here is derived from an EMBL/GenBank/DDBJ whole genome shotgun (WGS) entry which is preliminary data.</text>
</comment>
<dbReference type="InterPro" id="IPR006089">
    <property type="entry name" value="Acyl-CoA_DH_CS"/>
</dbReference>
<evidence type="ECO:0000256" key="6">
    <source>
        <dbReference type="ARBA" id="ARBA00052938"/>
    </source>
</evidence>
<organism evidence="14 15">
    <name type="scientific">Candidatus Lambdaproteobacteria bacterium RIFOXYD2_FULL_56_26</name>
    <dbReference type="NCBI Taxonomy" id="1817773"/>
    <lineage>
        <taxon>Bacteria</taxon>
        <taxon>Pseudomonadati</taxon>
        <taxon>Pseudomonadota</taxon>
        <taxon>Candidatus Lambdaproteobacteria</taxon>
    </lineage>
</organism>
<evidence type="ECO:0000313" key="14">
    <source>
        <dbReference type="EMBL" id="OGH03606.1"/>
    </source>
</evidence>
<dbReference type="Gene3D" id="1.20.140.10">
    <property type="entry name" value="Butyryl-CoA Dehydrogenase, subunit A, domain 3"/>
    <property type="match status" value="1"/>
</dbReference>
<evidence type="ECO:0000256" key="10">
    <source>
        <dbReference type="RuleBase" id="RU362125"/>
    </source>
</evidence>
<evidence type="ECO:0000256" key="1">
    <source>
        <dbReference type="ARBA" id="ARBA00001974"/>
    </source>
</evidence>
<evidence type="ECO:0000259" key="11">
    <source>
        <dbReference type="Pfam" id="PF00441"/>
    </source>
</evidence>
<feature type="domain" description="Acyl-CoA oxidase/dehydrogenase middle" evidence="12">
    <location>
        <begin position="122"/>
        <end position="217"/>
    </location>
</feature>
<proteinExistence type="inferred from homology"/>
<dbReference type="InterPro" id="IPR036250">
    <property type="entry name" value="AcylCo_DH-like_C"/>
</dbReference>
<reference evidence="14 15" key="1">
    <citation type="journal article" date="2016" name="Nat. Commun.">
        <title>Thousands of microbial genomes shed light on interconnected biogeochemical processes in an aquifer system.</title>
        <authorList>
            <person name="Anantharaman K."/>
            <person name="Brown C.T."/>
            <person name="Hug L.A."/>
            <person name="Sharon I."/>
            <person name="Castelle C.J."/>
            <person name="Probst A.J."/>
            <person name="Thomas B.C."/>
            <person name="Singh A."/>
            <person name="Wilkins M.J."/>
            <person name="Karaoz U."/>
            <person name="Brodie E.L."/>
            <person name="Williams K.H."/>
            <person name="Hubbard S.S."/>
            <person name="Banfield J.F."/>
        </authorList>
    </citation>
    <scope>NUCLEOTIDE SEQUENCE [LARGE SCALE GENOMIC DNA]</scope>
</reference>
<dbReference type="EC" id="3.13.1.4" evidence="7"/>